<dbReference type="InParanoid" id="A0A1J7IB72"/>
<protein>
    <submittedName>
        <fullName evidence="2">Uncharacterized protein</fullName>
    </submittedName>
</protein>
<proteinExistence type="predicted"/>
<organism evidence="2 3">
    <name type="scientific">Coniochaeta ligniaria NRRL 30616</name>
    <dbReference type="NCBI Taxonomy" id="1408157"/>
    <lineage>
        <taxon>Eukaryota</taxon>
        <taxon>Fungi</taxon>
        <taxon>Dikarya</taxon>
        <taxon>Ascomycota</taxon>
        <taxon>Pezizomycotina</taxon>
        <taxon>Sordariomycetes</taxon>
        <taxon>Sordariomycetidae</taxon>
        <taxon>Coniochaetales</taxon>
        <taxon>Coniochaetaceae</taxon>
        <taxon>Coniochaeta</taxon>
    </lineage>
</organism>
<reference evidence="2 3" key="1">
    <citation type="submission" date="2016-10" db="EMBL/GenBank/DDBJ databases">
        <title>Draft genome sequence of Coniochaeta ligniaria NRRL30616, a lignocellulolytic fungus for bioabatement of inhibitors in plant biomass hydrolysates.</title>
        <authorList>
            <consortium name="DOE Joint Genome Institute"/>
            <person name="Jimenez D.J."/>
            <person name="Hector R.E."/>
            <person name="Riley R."/>
            <person name="Sun H."/>
            <person name="Grigoriev I.V."/>
            <person name="Van Elsas J.D."/>
            <person name="Nichols N.N."/>
        </authorList>
    </citation>
    <scope>NUCLEOTIDE SEQUENCE [LARGE SCALE GENOMIC DNA]</scope>
    <source>
        <strain evidence="2 3">NRRL 30616</strain>
    </source>
</reference>
<feature type="transmembrane region" description="Helical" evidence="1">
    <location>
        <begin position="387"/>
        <end position="409"/>
    </location>
</feature>
<evidence type="ECO:0000313" key="3">
    <source>
        <dbReference type="Proteomes" id="UP000182658"/>
    </source>
</evidence>
<dbReference type="Proteomes" id="UP000182658">
    <property type="component" value="Unassembled WGS sequence"/>
</dbReference>
<keyword evidence="3" id="KW-1185">Reference proteome</keyword>
<feature type="transmembrane region" description="Helical" evidence="1">
    <location>
        <begin position="415"/>
        <end position="435"/>
    </location>
</feature>
<evidence type="ECO:0000256" key="1">
    <source>
        <dbReference type="SAM" id="Phobius"/>
    </source>
</evidence>
<sequence>MAQHELHAHSTVRARAKYLEGLTTASSTTTTSLVSSTVVRSIPSSTTSMSTTARPPARITARLIAWEGGTGERVNEQRLIKEYTAHLKESITEAAEGTGWRYQRFKTYKTSSEGTFKLELHLVHPDAPDSNMASEQLLQLCDRLLSSKLATLLRSLSPGAGFIFAPSREGTLTHVDKKFMRCFSVSIVGRYCINSKLSTDMGAERDGFLTRNSTRMIHTIMLGMHDAATMVTRCEGQIEDLVQQLEKFNTVAFNRGIVRVGAAICTASDERAASLEATAQCIRVSIANACHLMRAVKGFAPDVKQALEQKLLALHGTVIQARLTLASDAYTRESVRGISALKLLTTMEKPTPDDLAITINSFGNLMQTTMPLFHATLAINDEEFKEILPNLAIAGVGAAAAVAASSLIYFGAATLLGPVGLMGAAAGAIGLAFGAKGAKKGAEWKEDQKSNPSAVLLDVQKTVEECAAYLLSLLIISTEEEGGDDAAFLRKVQALQSHVSSDLVFTPEYVKTYFKMVTKKLEKDMLVLKTRLEKYSGRLAARQLSESRPLLSDPGS</sequence>
<evidence type="ECO:0000313" key="2">
    <source>
        <dbReference type="EMBL" id="OIW24563.1"/>
    </source>
</evidence>
<gene>
    <name evidence="2" type="ORF">CONLIGDRAFT_673710</name>
</gene>
<dbReference type="OrthoDB" id="3913963at2759"/>
<accession>A0A1J7IB72</accession>
<name>A0A1J7IB72_9PEZI</name>
<keyword evidence="1" id="KW-0472">Membrane</keyword>
<dbReference type="AlphaFoldDB" id="A0A1J7IB72"/>
<keyword evidence="1" id="KW-0812">Transmembrane</keyword>
<dbReference type="EMBL" id="KV875103">
    <property type="protein sequence ID" value="OIW24563.1"/>
    <property type="molecule type" value="Genomic_DNA"/>
</dbReference>
<keyword evidence="1" id="KW-1133">Transmembrane helix</keyword>